<reference evidence="1 2" key="1">
    <citation type="journal article" date="2021" name="Front. Genet.">
        <title>Chromosome-Level Genome Assembly Reveals Significant Gene Expansion in the Toll and IMD Signaling Pathways of Dendrolimus kikuchii.</title>
        <authorList>
            <person name="Zhou J."/>
            <person name="Wu P."/>
            <person name="Xiong Z."/>
            <person name="Liu N."/>
            <person name="Zhao N."/>
            <person name="Ji M."/>
            <person name="Qiu Y."/>
            <person name="Yang B."/>
        </authorList>
    </citation>
    <scope>NUCLEOTIDE SEQUENCE [LARGE SCALE GENOMIC DNA]</scope>
    <source>
        <strain evidence="1">Ann1</strain>
    </source>
</reference>
<accession>A0ACC1CZC9</accession>
<evidence type="ECO:0000313" key="1">
    <source>
        <dbReference type="EMBL" id="KAJ0176920.1"/>
    </source>
</evidence>
<gene>
    <name evidence="1" type="ORF">K1T71_006929</name>
</gene>
<dbReference type="Proteomes" id="UP000824533">
    <property type="component" value="Linkage Group LG12"/>
</dbReference>
<protein>
    <submittedName>
        <fullName evidence="1">Uncharacterized protein</fullName>
    </submittedName>
</protein>
<comment type="caution">
    <text evidence="1">The sequence shown here is derived from an EMBL/GenBank/DDBJ whole genome shotgun (WGS) entry which is preliminary data.</text>
</comment>
<keyword evidence="2" id="KW-1185">Reference proteome</keyword>
<dbReference type="EMBL" id="CM034398">
    <property type="protein sequence ID" value="KAJ0176920.1"/>
    <property type="molecule type" value="Genomic_DNA"/>
</dbReference>
<name>A0ACC1CZC9_9NEOP</name>
<proteinExistence type="predicted"/>
<sequence length="505" mass="58014">MFFVYALIALFLLNHWWFKDKVKLYEAFKTDVRAWPIVGHGLWFMGTNEDRMYAFKMCGEVALKNGGIASFWLAQNLYLVIADPAIAELILKTTAEKNDIVRFTRILIGNGIIFAPAAIWRSRRKNMAPTFSQRNLNVFVDIFSKQSRILADRLKEVAGKGDFPIWRYITCYTMDSVCESALGFQMKSQSNPDQPFFHAFEKCCQLVVDRMVQPWLYSPLIYKLTPYHSEFMKNVNYVQTFVKKMIAAKREELARKIDKVDTNNNEGPTNDLKPFLELLIESSGKEKGYTDIELLEETLVLVLGGTDTSAVSICYTTLMLAKHPDVQEKVYQEIFEVFGDSDRPMTHEDIPRLKYLAAVIRETLRLYPPVPILIPGLDRNITLPSGITVPSDTGIVINILAMHHDPKHWGEDVEEFKPERFIDAKPNPAFMAFSAGLRSCIGYRYSMMSITTVISTLIRRYRILPATCTRNGIPLRLKYEVMMKDADNFQIQLEPRKELHPIVSQ</sequence>
<evidence type="ECO:0000313" key="2">
    <source>
        <dbReference type="Proteomes" id="UP000824533"/>
    </source>
</evidence>
<organism evidence="1 2">
    <name type="scientific">Dendrolimus kikuchii</name>
    <dbReference type="NCBI Taxonomy" id="765133"/>
    <lineage>
        <taxon>Eukaryota</taxon>
        <taxon>Metazoa</taxon>
        <taxon>Ecdysozoa</taxon>
        <taxon>Arthropoda</taxon>
        <taxon>Hexapoda</taxon>
        <taxon>Insecta</taxon>
        <taxon>Pterygota</taxon>
        <taxon>Neoptera</taxon>
        <taxon>Endopterygota</taxon>
        <taxon>Lepidoptera</taxon>
        <taxon>Glossata</taxon>
        <taxon>Ditrysia</taxon>
        <taxon>Bombycoidea</taxon>
        <taxon>Lasiocampidae</taxon>
        <taxon>Dendrolimus</taxon>
    </lineage>
</organism>